<name>A0A819P6T9_9BILA</name>
<feature type="transmembrane region" description="Helical" evidence="1">
    <location>
        <begin position="58"/>
        <end position="79"/>
    </location>
</feature>
<proteinExistence type="predicted"/>
<dbReference type="AlphaFoldDB" id="A0A819P6T9"/>
<gene>
    <name evidence="2" type="ORF">OXD698_LOCUS29763</name>
</gene>
<evidence type="ECO:0000313" key="3">
    <source>
        <dbReference type="Proteomes" id="UP000663844"/>
    </source>
</evidence>
<comment type="caution">
    <text evidence="2">The sequence shown here is derived from an EMBL/GenBank/DDBJ whole genome shotgun (WGS) entry which is preliminary data.</text>
</comment>
<protein>
    <submittedName>
        <fullName evidence="2">Uncharacterized protein</fullName>
    </submittedName>
</protein>
<dbReference type="Proteomes" id="UP000663844">
    <property type="component" value="Unassembled WGS sequence"/>
</dbReference>
<sequence length="139" mass="16533">MSFLWILNEYNERMIIANLFSVERQLLAKPYLFLTFPSYAMHNVQQNTRKQLQMRKELYVTPMVIILSSLPQVILSFTYACTELKQSWQRYLLLATYFLSYLPQVSGFALHVIPSKVFRKEFQQTIIGKRLIKKKMVQT</sequence>
<keyword evidence="1" id="KW-0812">Transmembrane</keyword>
<dbReference type="EMBL" id="CAJOAZ010003400">
    <property type="protein sequence ID" value="CAF4005242.1"/>
    <property type="molecule type" value="Genomic_DNA"/>
</dbReference>
<accession>A0A819P6T9</accession>
<keyword evidence="1" id="KW-1133">Transmembrane helix</keyword>
<evidence type="ECO:0000256" key="1">
    <source>
        <dbReference type="SAM" id="Phobius"/>
    </source>
</evidence>
<organism evidence="2 3">
    <name type="scientific">Adineta steineri</name>
    <dbReference type="NCBI Taxonomy" id="433720"/>
    <lineage>
        <taxon>Eukaryota</taxon>
        <taxon>Metazoa</taxon>
        <taxon>Spiralia</taxon>
        <taxon>Gnathifera</taxon>
        <taxon>Rotifera</taxon>
        <taxon>Eurotatoria</taxon>
        <taxon>Bdelloidea</taxon>
        <taxon>Adinetida</taxon>
        <taxon>Adinetidae</taxon>
        <taxon>Adineta</taxon>
    </lineage>
</organism>
<keyword evidence="1" id="KW-0472">Membrane</keyword>
<evidence type="ECO:0000313" key="2">
    <source>
        <dbReference type="EMBL" id="CAF4005242.1"/>
    </source>
</evidence>
<feature type="transmembrane region" description="Helical" evidence="1">
    <location>
        <begin position="91"/>
        <end position="113"/>
    </location>
</feature>
<reference evidence="2" key="1">
    <citation type="submission" date="2021-02" db="EMBL/GenBank/DDBJ databases">
        <authorList>
            <person name="Nowell W R."/>
        </authorList>
    </citation>
    <scope>NUCLEOTIDE SEQUENCE</scope>
</reference>